<gene>
    <name evidence="1" type="ORF">PXEA_LOCUS5009</name>
</gene>
<keyword evidence="2" id="KW-1185">Reference proteome</keyword>
<dbReference type="AlphaFoldDB" id="A0A3S5AAW1"/>
<name>A0A3S5AAW1_9PLAT</name>
<evidence type="ECO:0000313" key="1">
    <source>
        <dbReference type="EMBL" id="VEL11569.1"/>
    </source>
</evidence>
<protein>
    <submittedName>
        <fullName evidence="1">Uncharacterized protein</fullName>
    </submittedName>
</protein>
<evidence type="ECO:0000313" key="2">
    <source>
        <dbReference type="Proteomes" id="UP000784294"/>
    </source>
</evidence>
<comment type="caution">
    <text evidence="1">The sequence shown here is derived from an EMBL/GenBank/DDBJ whole genome shotgun (WGS) entry which is preliminary data.</text>
</comment>
<dbReference type="EMBL" id="CAAALY010012185">
    <property type="protein sequence ID" value="VEL11569.1"/>
    <property type="molecule type" value="Genomic_DNA"/>
</dbReference>
<organism evidence="1 2">
    <name type="scientific">Protopolystoma xenopodis</name>
    <dbReference type="NCBI Taxonomy" id="117903"/>
    <lineage>
        <taxon>Eukaryota</taxon>
        <taxon>Metazoa</taxon>
        <taxon>Spiralia</taxon>
        <taxon>Lophotrochozoa</taxon>
        <taxon>Platyhelminthes</taxon>
        <taxon>Monogenea</taxon>
        <taxon>Polyopisthocotylea</taxon>
        <taxon>Polystomatidea</taxon>
        <taxon>Polystomatidae</taxon>
        <taxon>Protopolystoma</taxon>
    </lineage>
</organism>
<sequence>MPKSQVTNFLLSSFGVSPLLEYSPILYYLSLFGEFSETYSNSSLAPSSPHYAWSVDKRLPCSPPSSFSSSYQNPPAPSDLFMPGPVISLDHCHRFWAYRGFLSHTLPQALDSTYIPASLSRLPKSGLSGWLENLLDSTDSLISVQHAYQVDLGFKPLLHGPCI</sequence>
<proteinExistence type="predicted"/>
<accession>A0A3S5AAW1</accession>
<dbReference type="Proteomes" id="UP000784294">
    <property type="component" value="Unassembled WGS sequence"/>
</dbReference>
<reference evidence="1" key="1">
    <citation type="submission" date="2018-11" db="EMBL/GenBank/DDBJ databases">
        <authorList>
            <consortium name="Pathogen Informatics"/>
        </authorList>
    </citation>
    <scope>NUCLEOTIDE SEQUENCE</scope>
</reference>